<accession>A0A915EDZ6</accession>
<keyword evidence="1" id="KW-1185">Reference proteome</keyword>
<sequence length="293" mass="33035">MIHPINIPDDLLTANPKRPQFIEPKNRPKIIYSKEGRRFHQDACEHQADAAERASIDTLIDVVDLQPFGSEPHLDVNLNIVNSHSLEKEPKNPVFSLVTDRAEVYTGSDDDLSTDEEENSLNASATLGSGACLPRKLSRQVSAKVQPSTIKPLLTLVAPLDFLTTDAKNPRKKSLLLLPNSLGSRIWTSVDKTCISTSKKLTPTISLPLDMNRQQRPAELLFRILSVATCRKKKLYIALEIHNSMDKELRFQIVEHKNENTKVEILLDITDTIQKLFQHPDKYLVITLHGRIL</sequence>
<name>A0A915EDZ6_9BILA</name>
<protein>
    <submittedName>
        <fullName evidence="2">Uncharacterized protein</fullName>
    </submittedName>
</protein>
<evidence type="ECO:0000313" key="2">
    <source>
        <dbReference type="WBParaSite" id="jg5667"/>
    </source>
</evidence>
<reference evidence="2" key="1">
    <citation type="submission" date="2022-11" db="UniProtKB">
        <authorList>
            <consortium name="WormBaseParasite"/>
        </authorList>
    </citation>
    <scope>IDENTIFICATION</scope>
</reference>
<dbReference type="WBParaSite" id="jg5667">
    <property type="protein sequence ID" value="jg5667"/>
    <property type="gene ID" value="jg5667"/>
</dbReference>
<dbReference type="AlphaFoldDB" id="A0A915EDZ6"/>
<evidence type="ECO:0000313" key="1">
    <source>
        <dbReference type="Proteomes" id="UP000887574"/>
    </source>
</evidence>
<organism evidence="1 2">
    <name type="scientific">Ditylenchus dipsaci</name>
    <dbReference type="NCBI Taxonomy" id="166011"/>
    <lineage>
        <taxon>Eukaryota</taxon>
        <taxon>Metazoa</taxon>
        <taxon>Ecdysozoa</taxon>
        <taxon>Nematoda</taxon>
        <taxon>Chromadorea</taxon>
        <taxon>Rhabditida</taxon>
        <taxon>Tylenchina</taxon>
        <taxon>Tylenchomorpha</taxon>
        <taxon>Sphaerularioidea</taxon>
        <taxon>Anguinidae</taxon>
        <taxon>Anguininae</taxon>
        <taxon>Ditylenchus</taxon>
    </lineage>
</organism>
<dbReference type="Proteomes" id="UP000887574">
    <property type="component" value="Unplaced"/>
</dbReference>
<proteinExistence type="predicted"/>